<protein>
    <submittedName>
        <fullName evidence="2">Uncharacterized protein</fullName>
    </submittedName>
</protein>
<dbReference type="Proteomes" id="UP000634136">
    <property type="component" value="Unassembled WGS sequence"/>
</dbReference>
<proteinExistence type="predicted"/>
<name>A0A834WLB7_9FABA</name>
<feature type="compositionally biased region" description="Polar residues" evidence="1">
    <location>
        <begin position="59"/>
        <end position="71"/>
    </location>
</feature>
<dbReference type="AlphaFoldDB" id="A0A834WLB7"/>
<evidence type="ECO:0000313" key="2">
    <source>
        <dbReference type="EMBL" id="KAF7825078.1"/>
    </source>
</evidence>
<reference evidence="2" key="1">
    <citation type="submission" date="2020-09" db="EMBL/GenBank/DDBJ databases">
        <title>Genome-Enabled Discovery of Anthraquinone Biosynthesis in Senna tora.</title>
        <authorList>
            <person name="Kang S.-H."/>
            <person name="Pandey R.P."/>
            <person name="Lee C.-M."/>
            <person name="Sim J.-S."/>
            <person name="Jeong J.-T."/>
            <person name="Choi B.-S."/>
            <person name="Jung M."/>
            <person name="Ginzburg D."/>
            <person name="Zhao K."/>
            <person name="Won S.Y."/>
            <person name="Oh T.-J."/>
            <person name="Yu Y."/>
            <person name="Kim N.-H."/>
            <person name="Lee O.R."/>
            <person name="Lee T.-H."/>
            <person name="Bashyal P."/>
            <person name="Kim T.-S."/>
            <person name="Lee W.-H."/>
            <person name="Kawkins C."/>
            <person name="Kim C.-K."/>
            <person name="Kim J.S."/>
            <person name="Ahn B.O."/>
            <person name="Rhee S.Y."/>
            <person name="Sohng J.K."/>
        </authorList>
    </citation>
    <scope>NUCLEOTIDE SEQUENCE</scope>
    <source>
        <tissue evidence="2">Leaf</tissue>
    </source>
</reference>
<feature type="compositionally biased region" description="Basic and acidic residues" evidence="1">
    <location>
        <begin position="14"/>
        <end position="25"/>
    </location>
</feature>
<evidence type="ECO:0000313" key="3">
    <source>
        <dbReference type="Proteomes" id="UP000634136"/>
    </source>
</evidence>
<accession>A0A834WLB7</accession>
<feature type="compositionally biased region" description="Polar residues" evidence="1">
    <location>
        <begin position="129"/>
        <end position="146"/>
    </location>
</feature>
<sequence length="226" mass="25047">MSEGKLQETPTARSTEEQDNLDRSTKKMKKDGNDEDLVLPSVVFREGKPVESVILMDQSPIQNSKGDTNTLMADRQREAKEQSERQSTNEQSDKRKSRFDILNSLTENEDEPEGNGIQTNTPIKLEPVVSQTNTVKDSVENSSNTRMVGHQKEKTKDRKIDPIAVMGKKAANVPKSTNGTKRVAKSPQERASIHTVVTSNSSRIKIDANTTSQKSPAKVGNNNNQI</sequence>
<feature type="compositionally biased region" description="Basic and acidic residues" evidence="1">
    <location>
        <begin position="150"/>
        <end position="161"/>
    </location>
</feature>
<evidence type="ECO:0000256" key="1">
    <source>
        <dbReference type="SAM" id="MobiDB-lite"/>
    </source>
</evidence>
<keyword evidence="3" id="KW-1185">Reference proteome</keyword>
<organism evidence="2 3">
    <name type="scientific">Senna tora</name>
    <dbReference type="NCBI Taxonomy" id="362788"/>
    <lineage>
        <taxon>Eukaryota</taxon>
        <taxon>Viridiplantae</taxon>
        <taxon>Streptophyta</taxon>
        <taxon>Embryophyta</taxon>
        <taxon>Tracheophyta</taxon>
        <taxon>Spermatophyta</taxon>
        <taxon>Magnoliopsida</taxon>
        <taxon>eudicotyledons</taxon>
        <taxon>Gunneridae</taxon>
        <taxon>Pentapetalae</taxon>
        <taxon>rosids</taxon>
        <taxon>fabids</taxon>
        <taxon>Fabales</taxon>
        <taxon>Fabaceae</taxon>
        <taxon>Caesalpinioideae</taxon>
        <taxon>Cassia clade</taxon>
        <taxon>Senna</taxon>
    </lineage>
</organism>
<dbReference type="EMBL" id="JAAIUW010000006">
    <property type="protein sequence ID" value="KAF7825078.1"/>
    <property type="molecule type" value="Genomic_DNA"/>
</dbReference>
<feature type="compositionally biased region" description="Polar residues" evidence="1">
    <location>
        <begin position="195"/>
        <end position="226"/>
    </location>
</feature>
<gene>
    <name evidence="2" type="ORF">G2W53_016242</name>
</gene>
<feature type="compositionally biased region" description="Basic and acidic residues" evidence="1">
    <location>
        <begin position="74"/>
        <end position="84"/>
    </location>
</feature>
<feature type="region of interest" description="Disordered" evidence="1">
    <location>
        <begin position="1"/>
        <end position="226"/>
    </location>
</feature>
<comment type="caution">
    <text evidence="2">The sequence shown here is derived from an EMBL/GenBank/DDBJ whole genome shotgun (WGS) entry which is preliminary data.</text>
</comment>